<dbReference type="PATRIC" id="fig|1306953.7.peg.1965"/>
<name>A0A0L1KH42_9SPHN</name>
<evidence type="ECO:0000256" key="1">
    <source>
        <dbReference type="ARBA" id="ARBA00007435"/>
    </source>
</evidence>
<dbReference type="InterPro" id="IPR035901">
    <property type="entry name" value="GIY-YIG_endonuc_sf"/>
</dbReference>
<dbReference type="PANTHER" id="PTHR34477">
    <property type="entry name" value="UPF0213 PROTEIN YHBQ"/>
    <property type="match status" value="1"/>
</dbReference>
<dbReference type="SUPFAM" id="SSF82771">
    <property type="entry name" value="GIY-YIG endonuclease"/>
    <property type="match status" value="1"/>
</dbReference>
<dbReference type="SMART" id="SM00465">
    <property type="entry name" value="GIYc"/>
    <property type="match status" value="1"/>
</dbReference>
<comment type="similarity">
    <text evidence="1">Belongs to the UPF0213 family.</text>
</comment>
<proteinExistence type="inferred from homology"/>
<keyword evidence="3" id="KW-0378">Hydrolase</keyword>
<dbReference type="STRING" id="1306953.J121_1911"/>
<accession>A0A0L1KH42</accession>
<dbReference type="InterPro" id="IPR000305">
    <property type="entry name" value="GIY-YIG_endonuc"/>
</dbReference>
<evidence type="ECO:0000313" key="3">
    <source>
        <dbReference type="EMBL" id="KNH03323.1"/>
    </source>
</evidence>
<dbReference type="EMBL" id="JYNE01000013">
    <property type="protein sequence ID" value="KNH03323.1"/>
    <property type="molecule type" value="Genomic_DNA"/>
</dbReference>
<comment type="caution">
    <text evidence="3">The sequence shown here is derived from an EMBL/GenBank/DDBJ whole genome shotgun (WGS) entry which is preliminary data.</text>
</comment>
<reference evidence="3" key="1">
    <citation type="submission" date="2015-02" db="EMBL/GenBank/DDBJ databases">
        <authorList>
            <person name="Chooi Y.-H."/>
        </authorList>
    </citation>
    <scope>NUCLEOTIDE SEQUENCE [LARGE SCALE GENOMIC DNA]</scope>
    <source>
        <strain evidence="3">LAMA 915</strain>
    </source>
</reference>
<dbReference type="Pfam" id="PF01541">
    <property type="entry name" value="GIY-YIG"/>
    <property type="match status" value="1"/>
</dbReference>
<evidence type="ECO:0000313" key="4">
    <source>
        <dbReference type="Proteomes" id="UP000037446"/>
    </source>
</evidence>
<keyword evidence="3" id="KW-0540">Nuclease</keyword>
<evidence type="ECO:0000259" key="2">
    <source>
        <dbReference type="PROSITE" id="PS50164"/>
    </source>
</evidence>
<dbReference type="RefSeq" id="WP_050599248.1">
    <property type="nucleotide sequence ID" value="NZ_JYNE01000013.1"/>
</dbReference>
<dbReference type="AlphaFoldDB" id="A0A0L1KH42"/>
<sequence length="95" mass="11170">MLGGWVYIMTNSPHGTLYIGVTADIAARAHAHREGQGSEFCCKHGLTRLVYAERYEDIHDAIAREKAMKRWKRQWKLRLIRRDNPDWNDLFETIL</sequence>
<protein>
    <submittedName>
        <fullName evidence="3">Putative endonuclease containing a URI domain</fullName>
    </submittedName>
</protein>
<dbReference type="CDD" id="cd10448">
    <property type="entry name" value="GIY-YIG_unchar_3"/>
    <property type="match status" value="1"/>
</dbReference>
<dbReference type="Proteomes" id="UP000037446">
    <property type="component" value="Unassembled WGS sequence"/>
</dbReference>
<dbReference type="InterPro" id="IPR050190">
    <property type="entry name" value="UPF0213_domain"/>
</dbReference>
<feature type="domain" description="GIY-YIG" evidence="2">
    <location>
        <begin position="2"/>
        <end position="78"/>
    </location>
</feature>
<gene>
    <name evidence="3" type="ORF">J121_1911</name>
</gene>
<keyword evidence="3" id="KW-0255">Endonuclease</keyword>
<dbReference type="PROSITE" id="PS50164">
    <property type="entry name" value="GIY_YIG"/>
    <property type="match status" value="1"/>
</dbReference>
<organism evidence="3 4">
    <name type="scientific">Qipengyuania citrea LAMA 915</name>
    <dbReference type="NCBI Taxonomy" id="1306953"/>
    <lineage>
        <taxon>Bacteria</taxon>
        <taxon>Pseudomonadati</taxon>
        <taxon>Pseudomonadota</taxon>
        <taxon>Alphaproteobacteria</taxon>
        <taxon>Sphingomonadales</taxon>
        <taxon>Erythrobacteraceae</taxon>
        <taxon>Qipengyuania</taxon>
    </lineage>
</organism>
<dbReference type="Gene3D" id="3.40.1440.10">
    <property type="entry name" value="GIY-YIG endonuclease"/>
    <property type="match status" value="1"/>
</dbReference>
<dbReference type="PANTHER" id="PTHR34477:SF5">
    <property type="entry name" value="BSL5627 PROTEIN"/>
    <property type="match status" value="1"/>
</dbReference>
<dbReference type="GO" id="GO:0004519">
    <property type="term" value="F:endonuclease activity"/>
    <property type="evidence" value="ECO:0007669"/>
    <property type="project" value="UniProtKB-KW"/>
</dbReference>